<accession>A0ABS5W327</accession>
<evidence type="ECO:0000313" key="3">
    <source>
        <dbReference type="Proteomes" id="UP000811255"/>
    </source>
</evidence>
<proteinExistence type="predicted"/>
<feature type="signal peptide" evidence="1">
    <location>
        <begin position="1"/>
        <end position="19"/>
    </location>
</feature>
<protein>
    <submittedName>
        <fullName evidence="2">Uncharacterized protein</fullName>
    </submittedName>
</protein>
<comment type="caution">
    <text evidence="2">The sequence shown here is derived from an EMBL/GenBank/DDBJ whole genome shotgun (WGS) entry which is preliminary data.</text>
</comment>
<gene>
    <name evidence="2" type="ORF">KK137_07410</name>
</gene>
<dbReference type="Proteomes" id="UP000811255">
    <property type="component" value="Unassembled WGS sequence"/>
</dbReference>
<evidence type="ECO:0000256" key="1">
    <source>
        <dbReference type="SAM" id="SignalP"/>
    </source>
</evidence>
<name>A0ABS5W327_9SPHN</name>
<evidence type="ECO:0000313" key="2">
    <source>
        <dbReference type="EMBL" id="MBT2134156.1"/>
    </source>
</evidence>
<keyword evidence="1" id="KW-0732">Signal</keyword>
<feature type="chain" id="PRO_5047173044" evidence="1">
    <location>
        <begin position="20"/>
        <end position="122"/>
    </location>
</feature>
<keyword evidence="3" id="KW-1185">Reference proteome</keyword>
<dbReference type="EMBL" id="JAHFVK010000001">
    <property type="protein sequence ID" value="MBT2134156.1"/>
    <property type="molecule type" value="Genomic_DNA"/>
</dbReference>
<sequence>MLALAVGIVAGSVASPALAAREPSAKLVRCGEQSCLRVSGHRDNPASIVRINGYAVPAEGDSKWTVHLPVDVVREWSAPNARTIDVSIGNPEMAQETIASVDLPIGLLADGTVLASLVINVH</sequence>
<organism evidence="2 3">
    <name type="scientific">Croceibacterium selenioxidans</name>
    <dbReference type="NCBI Taxonomy" id="2838833"/>
    <lineage>
        <taxon>Bacteria</taxon>
        <taxon>Pseudomonadati</taxon>
        <taxon>Pseudomonadota</taxon>
        <taxon>Alphaproteobacteria</taxon>
        <taxon>Sphingomonadales</taxon>
        <taxon>Erythrobacteraceae</taxon>
        <taxon>Croceibacterium</taxon>
    </lineage>
</organism>
<reference evidence="2 3" key="1">
    <citation type="submission" date="2021-05" db="EMBL/GenBank/DDBJ databases">
        <title>Croceibacterium sp. LX-88 genome sequence.</title>
        <authorList>
            <person name="Luo X."/>
        </authorList>
    </citation>
    <scope>NUCLEOTIDE SEQUENCE [LARGE SCALE GENOMIC DNA]</scope>
    <source>
        <strain evidence="2 3">LX-88</strain>
    </source>
</reference>